<dbReference type="GO" id="GO:0055085">
    <property type="term" value="P:transmembrane transport"/>
    <property type="evidence" value="ECO:0007669"/>
    <property type="project" value="InterPro"/>
</dbReference>
<dbReference type="PANTHER" id="PTHR36838:SF4">
    <property type="entry name" value="AUXIN EFFLUX CARRIER FAMILY PROTEIN"/>
    <property type="match status" value="1"/>
</dbReference>
<comment type="similarity">
    <text evidence="2">Belongs to the auxin efflux carrier (TC 2.A.69) family.</text>
</comment>
<keyword evidence="4" id="KW-1003">Cell membrane</keyword>
<keyword evidence="10" id="KW-1185">Reference proteome</keyword>
<feature type="transmembrane region" description="Helical" evidence="8">
    <location>
        <begin position="6"/>
        <end position="25"/>
    </location>
</feature>
<protein>
    <submittedName>
        <fullName evidence="9">AEC family transporter</fullName>
    </submittedName>
</protein>
<evidence type="ECO:0000313" key="9">
    <source>
        <dbReference type="EMBL" id="MCC2135526.1"/>
    </source>
</evidence>
<evidence type="ECO:0000256" key="3">
    <source>
        <dbReference type="ARBA" id="ARBA00022448"/>
    </source>
</evidence>
<dbReference type="RefSeq" id="WP_308448172.1">
    <property type="nucleotide sequence ID" value="NZ_JAJEQC010000001.1"/>
</dbReference>
<dbReference type="EMBL" id="JAJEQC010000001">
    <property type="protein sequence ID" value="MCC2135526.1"/>
    <property type="molecule type" value="Genomic_DNA"/>
</dbReference>
<evidence type="ECO:0000256" key="1">
    <source>
        <dbReference type="ARBA" id="ARBA00004651"/>
    </source>
</evidence>
<evidence type="ECO:0000256" key="6">
    <source>
        <dbReference type="ARBA" id="ARBA00022989"/>
    </source>
</evidence>
<comment type="subcellular location">
    <subcellularLocation>
        <location evidence="1">Cell membrane</location>
        <topology evidence="1">Multi-pass membrane protein</topology>
    </subcellularLocation>
</comment>
<name>A0AAE3DEM5_9FIRM</name>
<sequence length="314" mass="33861">MFDSFLVALNAIMPTFLLLAFGYFLKHKNFVSSEFLKQTNTLTFKFFLPFLLFNNIYKTEITEAIDGMTFTIAVGSLLLLFAVLCIVVPRVVREPKQRGVIIQGLFRSNYVIFGVSLVTNVFGAEEAAAASILSAVLVPMYNVLAVIALTVFTGGGKVSLKKTLKSIATNPLIIAALLGVFASIIKLRFPAFLETSLRDVSRLATPLALIVLGGDFSFRKLKGNMRIAGVTVFIKLVVIPLVFLPIAVLAGSRGPSLLALALAWETPVAVSSYIMAQQAGADGELAGQLVVLSAVCCIPTVFLMIFILQSMALL</sequence>
<feature type="transmembrane region" description="Helical" evidence="8">
    <location>
        <begin position="257"/>
        <end position="276"/>
    </location>
</feature>
<feature type="transmembrane region" description="Helical" evidence="8">
    <location>
        <begin position="104"/>
        <end position="122"/>
    </location>
</feature>
<gene>
    <name evidence="9" type="ORF">LKD31_00635</name>
</gene>
<dbReference type="InterPro" id="IPR004776">
    <property type="entry name" value="Mem_transp_PIN-like"/>
</dbReference>
<reference evidence="9" key="1">
    <citation type="submission" date="2021-10" db="EMBL/GenBank/DDBJ databases">
        <title>Anaerobic single-cell dispensing facilitates the cultivation of human gut bacteria.</title>
        <authorList>
            <person name="Afrizal A."/>
        </authorList>
    </citation>
    <scope>NUCLEOTIDE SEQUENCE</scope>
    <source>
        <strain evidence="9">CLA-AA-H250</strain>
    </source>
</reference>
<evidence type="ECO:0000256" key="7">
    <source>
        <dbReference type="ARBA" id="ARBA00023136"/>
    </source>
</evidence>
<feature type="transmembrane region" description="Helical" evidence="8">
    <location>
        <begin position="167"/>
        <end position="185"/>
    </location>
</feature>
<comment type="caution">
    <text evidence="9">The sequence shown here is derived from an EMBL/GenBank/DDBJ whole genome shotgun (WGS) entry which is preliminary data.</text>
</comment>
<dbReference type="GO" id="GO:0005886">
    <property type="term" value="C:plasma membrane"/>
    <property type="evidence" value="ECO:0007669"/>
    <property type="project" value="UniProtKB-SubCell"/>
</dbReference>
<keyword evidence="7 8" id="KW-0472">Membrane</keyword>
<feature type="transmembrane region" description="Helical" evidence="8">
    <location>
        <begin position="288"/>
        <end position="308"/>
    </location>
</feature>
<evidence type="ECO:0000256" key="5">
    <source>
        <dbReference type="ARBA" id="ARBA00022692"/>
    </source>
</evidence>
<evidence type="ECO:0000256" key="8">
    <source>
        <dbReference type="SAM" id="Phobius"/>
    </source>
</evidence>
<feature type="transmembrane region" description="Helical" evidence="8">
    <location>
        <begin position="128"/>
        <end position="155"/>
    </location>
</feature>
<feature type="transmembrane region" description="Helical" evidence="8">
    <location>
        <begin position="37"/>
        <end position="57"/>
    </location>
</feature>
<keyword evidence="3" id="KW-0813">Transport</keyword>
<evidence type="ECO:0000256" key="4">
    <source>
        <dbReference type="ARBA" id="ARBA00022475"/>
    </source>
</evidence>
<dbReference type="Gene3D" id="1.20.1530.20">
    <property type="match status" value="1"/>
</dbReference>
<keyword evidence="5 8" id="KW-0812">Transmembrane</keyword>
<dbReference type="AlphaFoldDB" id="A0AAE3DEM5"/>
<dbReference type="InterPro" id="IPR038770">
    <property type="entry name" value="Na+/solute_symporter_sf"/>
</dbReference>
<feature type="transmembrane region" description="Helical" evidence="8">
    <location>
        <begin position="230"/>
        <end position="251"/>
    </location>
</feature>
<dbReference type="Pfam" id="PF03547">
    <property type="entry name" value="Mem_trans"/>
    <property type="match status" value="2"/>
</dbReference>
<organism evidence="9 10">
    <name type="scientific">Hominenteromicrobium mulieris</name>
    <dbReference type="NCBI Taxonomy" id="2885357"/>
    <lineage>
        <taxon>Bacteria</taxon>
        <taxon>Bacillati</taxon>
        <taxon>Bacillota</taxon>
        <taxon>Clostridia</taxon>
        <taxon>Eubacteriales</taxon>
        <taxon>Oscillospiraceae</taxon>
        <taxon>Hominenteromicrobium</taxon>
    </lineage>
</organism>
<keyword evidence="6 8" id="KW-1133">Transmembrane helix</keyword>
<feature type="transmembrane region" description="Helical" evidence="8">
    <location>
        <begin position="69"/>
        <end position="92"/>
    </location>
</feature>
<evidence type="ECO:0000256" key="2">
    <source>
        <dbReference type="ARBA" id="ARBA00010145"/>
    </source>
</evidence>
<proteinExistence type="inferred from homology"/>
<dbReference type="Proteomes" id="UP001199424">
    <property type="component" value="Unassembled WGS sequence"/>
</dbReference>
<dbReference type="PANTHER" id="PTHR36838">
    <property type="entry name" value="AUXIN EFFLUX CARRIER FAMILY PROTEIN"/>
    <property type="match status" value="1"/>
</dbReference>
<evidence type="ECO:0000313" key="10">
    <source>
        <dbReference type="Proteomes" id="UP001199424"/>
    </source>
</evidence>
<accession>A0AAE3DEM5</accession>